<evidence type="ECO:0000313" key="3">
    <source>
        <dbReference type="Proteomes" id="UP000316759"/>
    </source>
</evidence>
<name>A0A504YB28_FASGI</name>
<evidence type="ECO:0000256" key="1">
    <source>
        <dbReference type="SAM" id="MobiDB-lite"/>
    </source>
</evidence>
<dbReference type="STRING" id="46835.A0A504YB28"/>
<dbReference type="Pfam" id="PF03564">
    <property type="entry name" value="DUF1759"/>
    <property type="match status" value="1"/>
</dbReference>
<evidence type="ECO:0000313" key="2">
    <source>
        <dbReference type="EMBL" id="TPP58344.1"/>
    </source>
</evidence>
<protein>
    <submittedName>
        <fullName evidence="2">Protein disulfide-isomerase</fullName>
    </submittedName>
</protein>
<dbReference type="AlphaFoldDB" id="A0A504YB28"/>
<dbReference type="GO" id="GO:0016853">
    <property type="term" value="F:isomerase activity"/>
    <property type="evidence" value="ECO:0007669"/>
    <property type="project" value="UniProtKB-KW"/>
</dbReference>
<sequence>EAHSANRREAHSANGSTSRAKLQRELRLARLKLKQLELEAEAAKRINEIKDEIIKELSDYICCFGSEPLLPPTPPPGERLKIVHDCVMSLPGSKTRQEDQITLNGPGIRVLPAESREFDRVSETAGLLQACMSLPACQSVKFDGNPTDFIGFMRNFQSTVARFNNDPAYLLDYLISACEGEPAEAIRWCTVLEPQEGYDEAIRILERRFGRPQVIARKCIDDLSDGSVLEQTVPKARTVSFALTSLEGQEVIQVRQARAVENLPKLRPLNLKQDSEGWGHLQEVPMPAIDD</sequence>
<feature type="non-terminal residue" evidence="2">
    <location>
        <position position="1"/>
    </location>
</feature>
<dbReference type="OrthoDB" id="10068075at2759"/>
<keyword evidence="3" id="KW-1185">Reference proteome</keyword>
<gene>
    <name evidence="2" type="ORF">FGIG_03069</name>
</gene>
<dbReference type="InterPro" id="IPR005312">
    <property type="entry name" value="DUF1759"/>
</dbReference>
<dbReference type="EMBL" id="SUNJ01012097">
    <property type="protein sequence ID" value="TPP58344.1"/>
    <property type="molecule type" value="Genomic_DNA"/>
</dbReference>
<reference evidence="2 3" key="1">
    <citation type="submission" date="2019-04" db="EMBL/GenBank/DDBJ databases">
        <title>Annotation for the trematode Fasciola gigantica.</title>
        <authorList>
            <person name="Choi Y.-J."/>
        </authorList>
    </citation>
    <scope>NUCLEOTIDE SEQUENCE [LARGE SCALE GENOMIC DNA]</scope>
    <source>
        <strain evidence="2">Uganda_cow_1</strain>
    </source>
</reference>
<organism evidence="2 3">
    <name type="scientific">Fasciola gigantica</name>
    <name type="common">Giant liver fluke</name>
    <dbReference type="NCBI Taxonomy" id="46835"/>
    <lineage>
        <taxon>Eukaryota</taxon>
        <taxon>Metazoa</taxon>
        <taxon>Spiralia</taxon>
        <taxon>Lophotrochozoa</taxon>
        <taxon>Platyhelminthes</taxon>
        <taxon>Trematoda</taxon>
        <taxon>Digenea</taxon>
        <taxon>Plagiorchiida</taxon>
        <taxon>Echinostomata</taxon>
        <taxon>Echinostomatoidea</taxon>
        <taxon>Fasciolidae</taxon>
        <taxon>Fasciola</taxon>
    </lineage>
</organism>
<comment type="caution">
    <text evidence="2">The sequence shown here is derived from an EMBL/GenBank/DDBJ whole genome shotgun (WGS) entry which is preliminary data.</text>
</comment>
<dbReference type="PANTHER" id="PTHR47331">
    <property type="entry name" value="PHD-TYPE DOMAIN-CONTAINING PROTEIN"/>
    <property type="match status" value="1"/>
</dbReference>
<keyword evidence="2" id="KW-0413">Isomerase</keyword>
<feature type="compositionally biased region" description="Basic and acidic residues" evidence="1">
    <location>
        <begin position="1"/>
        <end position="11"/>
    </location>
</feature>
<feature type="region of interest" description="Disordered" evidence="1">
    <location>
        <begin position="1"/>
        <end position="21"/>
    </location>
</feature>
<accession>A0A504YB28</accession>
<proteinExistence type="predicted"/>
<dbReference type="Proteomes" id="UP000316759">
    <property type="component" value="Unassembled WGS sequence"/>
</dbReference>